<name>A0A915IH99_ROMCU</name>
<reference evidence="2" key="1">
    <citation type="submission" date="2022-11" db="UniProtKB">
        <authorList>
            <consortium name="WormBaseParasite"/>
        </authorList>
    </citation>
    <scope>IDENTIFICATION</scope>
</reference>
<dbReference type="Proteomes" id="UP000887565">
    <property type="component" value="Unplaced"/>
</dbReference>
<evidence type="ECO:0000313" key="1">
    <source>
        <dbReference type="Proteomes" id="UP000887565"/>
    </source>
</evidence>
<dbReference type="WBParaSite" id="nRc.2.0.1.t13455-RA">
    <property type="protein sequence ID" value="nRc.2.0.1.t13455-RA"/>
    <property type="gene ID" value="nRc.2.0.1.g13455"/>
</dbReference>
<proteinExistence type="predicted"/>
<dbReference type="AlphaFoldDB" id="A0A915IH99"/>
<sequence>MLNRVKKITEVVLEHDFADMAIKAFATCQMYSIIGTRIRNGNEGFIHGPKQTLIGNYLAKIPNFLSFPERPHYGIFAPRNDKADDRFRLDLNNLVR</sequence>
<organism evidence="1 2">
    <name type="scientific">Romanomermis culicivorax</name>
    <name type="common">Nematode worm</name>
    <dbReference type="NCBI Taxonomy" id="13658"/>
    <lineage>
        <taxon>Eukaryota</taxon>
        <taxon>Metazoa</taxon>
        <taxon>Ecdysozoa</taxon>
        <taxon>Nematoda</taxon>
        <taxon>Enoplea</taxon>
        <taxon>Dorylaimia</taxon>
        <taxon>Mermithida</taxon>
        <taxon>Mermithoidea</taxon>
        <taxon>Mermithidae</taxon>
        <taxon>Romanomermis</taxon>
    </lineage>
</organism>
<protein>
    <submittedName>
        <fullName evidence="2">Uncharacterized protein</fullName>
    </submittedName>
</protein>
<keyword evidence="1" id="KW-1185">Reference proteome</keyword>
<evidence type="ECO:0000313" key="2">
    <source>
        <dbReference type="WBParaSite" id="nRc.2.0.1.t13455-RA"/>
    </source>
</evidence>
<accession>A0A915IH99</accession>